<comment type="caution">
    <text evidence="1">The sequence shown here is derived from an EMBL/GenBank/DDBJ whole genome shotgun (WGS) entry which is preliminary data.</text>
</comment>
<organism evidence="1 2">
    <name type="scientific">bacterium (Candidatus Gribaldobacteria) CG10_big_fil_rev_8_21_14_0_10_37_46</name>
    <dbReference type="NCBI Taxonomy" id="2014276"/>
    <lineage>
        <taxon>Bacteria</taxon>
        <taxon>Candidatus Gribaldobacteria</taxon>
    </lineage>
</organism>
<sequence>MVDSKFKTILVILFALILLGVFMQDTKAVYLSSGGSCGPYTCKCKNIFGAVACQATCPSNNCGARCKCGPFEAKCEVLWCGPYHTCINDVHYFNPKCVSISWSAGISCRYSEVEPCTDHWTDSYRCSGSYLQRLYVERICGRSTCINIETWKNYQYCGSDYCSEWSSNYCKDDDVYHKRTCHDRGCANKACYDNIYTQEEKVEECGSSSWTDEYRCLGNWRQRKWINRGCSAGSCYETSEWKNYQDCSLTCFPGVLNEGCKGGTYTCKDGMCGFPLQSCSPPQYTDSGVACECNIEKGTVIRVCSGSGSCVSAEEKCDVDCGADLACQGLKPGDEYPGDPSKVCCKGEGVKIRLPKWYEAAP</sequence>
<gene>
    <name evidence="1" type="ORF">COU02_01745</name>
</gene>
<dbReference type="Proteomes" id="UP000230882">
    <property type="component" value="Unassembled WGS sequence"/>
</dbReference>
<evidence type="ECO:0000313" key="2">
    <source>
        <dbReference type="Proteomes" id="UP000230882"/>
    </source>
</evidence>
<dbReference type="EMBL" id="PFAU01000042">
    <property type="protein sequence ID" value="PIR90891.1"/>
    <property type="molecule type" value="Genomic_DNA"/>
</dbReference>
<name>A0A2H0UVN6_9BACT</name>
<evidence type="ECO:0000313" key="1">
    <source>
        <dbReference type="EMBL" id="PIR90891.1"/>
    </source>
</evidence>
<accession>A0A2H0UVN6</accession>
<protein>
    <submittedName>
        <fullName evidence="1">Uncharacterized protein</fullName>
    </submittedName>
</protein>
<proteinExistence type="predicted"/>
<dbReference type="AlphaFoldDB" id="A0A2H0UVN6"/>
<reference evidence="2" key="1">
    <citation type="submission" date="2017-09" db="EMBL/GenBank/DDBJ databases">
        <title>Depth-based differentiation of microbial function through sediment-hosted aquifers and enrichment of novel symbionts in the deep terrestrial subsurface.</title>
        <authorList>
            <person name="Probst A.J."/>
            <person name="Ladd B."/>
            <person name="Jarett J.K."/>
            <person name="Geller-Mcgrath D.E."/>
            <person name="Sieber C.M.K."/>
            <person name="Emerson J.B."/>
            <person name="Anantharaman K."/>
            <person name="Thomas B.C."/>
            <person name="Malmstrom R."/>
            <person name="Stieglmeier M."/>
            <person name="Klingl A."/>
            <person name="Woyke T."/>
            <person name="Ryan C.M."/>
            <person name="Banfield J.F."/>
        </authorList>
    </citation>
    <scope>NUCLEOTIDE SEQUENCE [LARGE SCALE GENOMIC DNA]</scope>
</reference>